<accession>A0ACC2NYX0</accession>
<comment type="caution">
    <text evidence="1">The sequence shown here is derived from an EMBL/GenBank/DDBJ whole genome shotgun (WGS) entry which is preliminary data.</text>
</comment>
<keyword evidence="2" id="KW-1185">Reference proteome</keyword>
<name>A0ACC2NYX0_9HYME</name>
<dbReference type="Proteomes" id="UP001239111">
    <property type="component" value="Chromosome 2"/>
</dbReference>
<proteinExistence type="predicted"/>
<evidence type="ECO:0000313" key="1">
    <source>
        <dbReference type="EMBL" id="KAJ8676259.1"/>
    </source>
</evidence>
<sequence length="1059" mass="117546">MSQPSSSSGFSVDTDKPTDHPIQKEQNGSGVQQNGRSSAEILSENKVSNGFDARNRPQQPTPKEEAESDVKGQTEMHPQQQYVEERPPSVPLLVAHQPYPENIVLDRVQLVAQGGIQPVPVLPTQLGHEYLISASGDPIPYSQIHGTVYNPGQNPGYVSRDSGYRDQTYPQNLAMPAGPGSYVGQPPQTQQPIGPPPAYYPNKAMGLPPPGPAGYVHYAPQVHYGQYPQAIVNPGPAPFTGQKNIYPQQMSQQPAPAQHSPNPPRYSQDQAQFQGQQPIIQPIAQNVSNAERTPRGPKPMVPPRINSKITSDTGQRKSISMDQQTAQKPKTDNDGTIEGQVTQESQSQPGQPGQNNASTKATPRTRADGLYVAANGELCKEQANTASAPVNPETAIYVSRSEHKVSGPIDINNGSQRRSEALPFPCSVDTATQQSHMVAAARNQLNNMSVVDNRPVEINVPSYPVEQKRIDINATMRMSPMPVLPPMSIAPKNTLVSGERKSVEWSSLSPNQRAMVPQENRRSDYFEDHRRSPMTVEGRRMEEIRRSPMAFIPIRDTNAPERLNQRSPNNMGAQNFEKTRAELAMWAEQRQRQESENRILYTTTPRSRNPSEDRNPSRPDSRGSFVHPDKEVRLSVAPSAFQPISQNSIVEQRRHLRHVSADLTKHMDFVRKDFDDQLMTGSVVNLGTTSASAPMGSVLSRASPNMCYQYPSLSEAKLDVKMPLTIVTDFSELPSKPLEQSDHIIHSHRKSKSHGVNNQTGDKSHNNSHNPSNHINNKADSQQPIPFDQQSIDFITEKLSQCERQQSDLHAKLQSLQNQNEILDKVALFQYAHSDFQSRMQNLHLQNQIAEKLNQKQIESLSEQEQTNQSILNQCINASRQLYGQSLLPTPNPGYVTKERISPRLHHQHQAHANSGANDHIPNFSQMPLPYLTPFDRSDVSTRGSYNQLQRVKSSSDNLDSIPCSQMSLSSLGSMTGMMKKVPPEKPPRTSLIAQSPDTESNRSQPAIGLKHTSKARLETKPGEQRCSKNVERAESKRRGEGEDGLAEVKKLFCSTLAE</sequence>
<dbReference type="EMBL" id="CM056742">
    <property type="protein sequence ID" value="KAJ8676259.1"/>
    <property type="molecule type" value="Genomic_DNA"/>
</dbReference>
<gene>
    <name evidence="1" type="ORF">QAD02_012045</name>
</gene>
<reference evidence="1" key="1">
    <citation type="submission" date="2023-04" db="EMBL/GenBank/DDBJ databases">
        <title>A chromosome-level genome assembly of the parasitoid wasp Eretmocerus hayati.</title>
        <authorList>
            <person name="Zhong Y."/>
            <person name="Liu S."/>
            <person name="Liu Y."/>
        </authorList>
    </citation>
    <scope>NUCLEOTIDE SEQUENCE</scope>
    <source>
        <strain evidence="1">ZJU_SS_LIU_2023</strain>
    </source>
</reference>
<evidence type="ECO:0000313" key="2">
    <source>
        <dbReference type="Proteomes" id="UP001239111"/>
    </source>
</evidence>
<protein>
    <submittedName>
        <fullName evidence="1">Uncharacterized protein</fullName>
    </submittedName>
</protein>
<organism evidence="1 2">
    <name type="scientific">Eretmocerus hayati</name>
    <dbReference type="NCBI Taxonomy" id="131215"/>
    <lineage>
        <taxon>Eukaryota</taxon>
        <taxon>Metazoa</taxon>
        <taxon>Ecdysozoa</taxon>
        <taxon>Arthropoda</taxon>
        <taxon>Hexapoda</taxon>
        <taxon>Insecta</taxon>
        <taxon>Pterygota</taxon>
        <taxon>Neoptera</taxon>
        <taxon>Endopterygota</taxon>
        <taxon>Hymenoptera</taxon>
        <taxon>Apocrita</taxon>
        <taxon>Proctotrupomorpha</taxon>
        <taxon>Chalcidoidea</taxon>
        <taxon>Aphelinidae</taxon>
        <taxon>Aphelininae</taxon>
        <taxon>Eretmocerus</taxon>
    </lineage>
</organism>